<dbReference type="AlphaFoldDB" id="A0A174GMM6"/>
<sequence length="162" mass="18118">MKSKYMAVIPFLFAFGVLLISGCSVTTQKSTSSQENMLEIIIGSDDFPPFNYSDENGEPAGIDVDIANEALGRLGYKPVFTKIVWDDKDKDLENKEIDCLWGRFSMDGRENDYKWAGPYMVSRQVVAVNKNSNIKKLSDLSGKVIAVQASTKPEDIFLDRMS</sequence>
<feature type="domain" description="Solute-binding protein family 3/N-terminal" evidence="2">
    <location>
        <begin position="41"/>
        <end position="134"/>
    </location>
</feature>
<dbReference type="RefSeq" id="WP_055058842.1">
    <property type="nucleotide sequence ID" value="NZ_CYZP01000045.1"/>
</dbReference>
<evidence type="ECO:0000259" key="2">
    <source>
        <dbReference type="Pfam" id="PF00497"/>
    </source>
</evidence>
<dbReference type="Pfam" id="PF00497">
    <property type="entry name" value="SBP_bac_3"/>
    <property type="match status" value="1"/>
</dbReference>
<organism evidence="3 4">
    <name type="scientific">Blautia obeum</name>
    <dbReference type="NCBI Taxonomy" id="40520"/>
    <lineage>
        <taxon>Bacteria</taxon>
        <taxon>Bacillati</taxon>
        <taxon>Bacillota</taxon>
        <taxon>Clostridia</taxon>
        <taxon>Lachnospirales</taxon>
        <taxon>Lachnospiraceae</taxon>
        <taxon>Blautia</taxon>
    </lineage>
</organism>
<dbReference type="EMBL" id="CYZP01000045">
    <property type="protein sequence ID" value="CUO62418.1"/>
    <property type="molecule type" value="Genomic_DNA"/>
</dbReference>
<evidence type="ECO:0000313" key="4">
    <source>
        <dbReference type="Proteomes" id="UP000095645"/>
    </source>
</evidence>
<dbReference type="PANTHER" id="PTHR35936">
    <property type="entry name" value="MEMBRANE-BOUND LYTIC MUREIN TRANSGLYCOSYLASE F"/>
    <property type="match status" value="1"/>
</dbReference>
<dbReference type="PROSITE" id="PS51257">
    <property type="entry name" value="PROKAR_LIPOPROTEIN"/>
    <property type="match status" value="1"/>
</dbReference>
<name>A0A174GMM6_9FIRM</name>
<protein>
    <submittedName>
        <fullName evidence="3">Sulfate starvation-induced protein 7</fullName>
    </submittedName>
</protein>
<proteinExistence type="predicted"/>
<evidence type="ECO:0000313" key="3">
    <source>
        <dbReference type="EMBL" id="CUO62418.1"/>
    </source>
</evidence>
<gene>
    <name evidence="3" type="primary">fliY_3</name>
    <name evidence="3" type="ORF">ERS852476_03440</name>
</gene>
<dbReference type="Proteomes" id="UP000095645">
    <property type="component" value="Unassembled WGS sequence"/>
</dbReference>
<accession>A0A174GMM6</accession>
<dbReference type="Gene3D" id="3.40.190.10">
    <property type="entry name" value="Periplasmic binding protein-like II"/>
    <property type="match status" value="2"/>
</dbReference>
<evidence type="ECO:0000256" key="1">
    <source>
        <dbReference type="ARBA" id="ARBA00022729"/>
    </source>
</evidence>
<keyword evidence="1" id="KW-0732">Signal</keyword>
<dbReference type="InterPro" id="IPR001638">
    <property type="entry name" value="Solute-binding_3/MltF_N"/>
</dbReference>
<dbReference type="PANTHER" id="PTHR35936:SF19">
    <property type="entry name" value="AMINO-ACID-BINDING PROTEIN YXEM-RELATED"/>
    <property type="match status" value="1"/>
</dbReference>
<reference evidence="3 4" key="1">
    <citation type="submission" date="2015-09" db="EMBL/GenBank/DDBJ databases">
        <authorList>
            <consortium name="Pathogen Informatics"/>
        </authorList>
    </citation>
    <scope>NUCLEOTIDE SEQUENCE [LARGE SCALE GENOMIC DNA]</scope>
    <source>
        <strain evidence="3 4">2789STDY5834861</strain>
    </source>
</reference>
<dbReference type="SUPFAM" id="SSF53850">
    <property type="entry name" value="Periplasmic binding protein-like II"/>
    <property type="match status" value="1"/>
</dbReference>